<keyword evidence="1 2" id="KW-0732">Signal</keyword>
<gene>
    <name evidence="4" type="ORF">ACFX5D_00850</name>
</gene>
<evidence type="ECO:0000256" key="2">
    <source>
        <dbReference type="SAM" id="SignalP"/>
    </source>
</evidence>
<evidence type="ECO:0000259" key="3">
    <source>
        <dbReference type="Pfam" id="PF18962"/>
    </source>
</evidence>
<evidence type="ECO:0000313" key="5">
    <source>
        <dbReference type="Proteomes" id="UP001600039"/>
    </source>
</evidence>
<sequence>MKKNTLLIALFLLTGITYGQTAQWARATGGPDQLDIGSNILADTNGNTYASGIFRQTTNFDSGNTNITEVAMQYGDVYVQKLSPTGSLLWVKVFKNEMRMESSYLTLDGSNNLYLTSQFTGSIDLNPGNGTDIHTVVSPYPSAYVVKLSSSGEYIWGKHFQFGSIINSGIETTGIEIDNENNILLTGEFQNSIDFDFGNTMQVSTATGRNNFIIKIDKEGGFIWNKIFASNLYGRYRINDIATDSQNNIILAGGTYGNVYLNPPSGNYIQSDVNYPDLAIVKLGSNGDFIWAKTAQGTMVGNNNSAEQANAIAIDANNNIYFSGNFTNHINLEPSNTTFVLDSGSNDSSQSTPFFGKMNSESNLLWAKKLDGGISTNSSGRTASIIDINDDGRVFVGMNYLGTFTYTVNGLAGSNTTYNDPSRGQQMGMSLAEISPSNGNYLNMYHLKNIWHIWFHGLDIRNNSAYISGRFSATLDFGNSVSITTATGGYTGQDDAFAAQISYNTLGIAENVQLSNTILLFPNPVHNQLNINTDHQKIKKITLIDLTGKKLGNILPSLNESIYNIDVSQLASGTYFLTIYTEKEIISKKFLKL</sequence>
<dbReference type="Pfam" id="PF18962">
    <property type="entry name" value="Por_Secre_tail"/>
    <property type="match status" value="1"/>
</dbReference>
<evidence type="ECO:0000313" key="4">
    <source>
        <dbReference type="EMBL" id="MFE3846517.1"/>
    </source>
</evidence>
<feature type="signal peptide" evidence="2">
    <location>
        <begin position="1"/>
        <end position="19"/>
    </location>
</feature>
<dbReference type="PANTHER" id="PTHR35580:SF1">
    <property type="entry name" value="PHYTASE-LIKE DOMAIN-CONTAINING PROTEIN"/>
    <property type="match status" value="1"/>
</dbReference>
<accession>A0ABW6HIW2</accession>
<dbReference type="Proteomes" id="UP001600039">
    <property type="component" value="Unassembled WGS sequence"/>
</dbReference>
<feature type="chain" id="PRO_5045616255" evidence="2">
    <location>
        <begin position="20"/>
        <end position="593"/>
    </location>
</feature>
<dbReference type="EMBL" id="JBHZQA010000001">
    <property type="protein sequence ID" value="MFE3846517.1"/>
    <property type="molecule type" value="Genomic_DNA"/>
</dbReference>
<protein>
    <submittedName>
        <fullName evidence="4">T9SS type A sorting domain-containing protein</fullName>
    </submittedName>
</protein>
<dbReference type="RefSeq" id="WP_379856391.1">
    <property type="nucleotide sequence ID" value="NZ_JBHZQA010000001.1"/>
</dbReference>
<reference evidence="4 5" key="1">
    <citation type="submission" date="2024-06" db="EMBL/GenBank/DDBJ databases">
        <title>Flavobacterium spp. isolated from glacier.</title>
        <authorList>
            <person name="Han D."/>
        </authorList>
    </citation>
    <scope>NUCLEOTIDE SEQUENCE [LARGE SCALE GENOMIC DNA]</scope>
    <source>
        <strain evidence="4 5">LB3P45</strain>
    </source>
</reference>
<dbReference type="InterPro" id="IPR026444">
    <property type="entry name" value="Secre_tail"/>
</dbReference>
<organism evidence="4 5">
    <name type="scientific">Flavobacterium fructosi</name>
    <dbReference type="NCBI Taxonomy" id="3230416"/>
    <lineage>
        <taxon>Bacteria</taxon>
        <taxon>Pseudomonadati</taxon>
        <taxon>Bacteroidota</taxon>
        <taxon>Flavobacteriia</taxon>
        <taxon>Flavobacteriales</taxon>
        <taxon>Flavobacteriaceae</taxon>
        <taxon>Flavobacterium</taxon>
    </lineage>
</organism>
<evidence type="ECO:0000256" key="1">
    <source>
        <dbReference type="ARBA" id="ARBA00022729"/>
    </source>
</evidence>
<dbReference type="PANTHER" id="PTHR35580">
    <property type="entry name" value="CELL SURFACE GLYCOPROTEIN (S-LAYER PROTEIN)-LIKE PROTEIN"/>
    <property type="match status" value="1"/>
</dbReference>
<proteinExistence type="predicted"/>
<name>A0ABW6HIW2_9FLAO</name>
<comment type="caution">
    <text evidence="4">The sequence shown here is derived from an EMBL/GenBank/DDBJ whole genome shotgun (WGS) entry which is preliminary data.</text>
</comment>
<dbReference type="InterPro" id="IPR052918">
    <property type="entry name" value="Motility_Chemotaxis_Reg"/>
</dbReference>
<dbReference type="NCBIfam" id="TIGR04183">
    <property type="entry name" value="Por_Secre_tail"/>
    <property type="match status" value="1"/>
</dbReference>
<feature type="domain" description="Secretion system C-terminal sorting" evidence="3">
    <location>
        <begin position="520"/>
        <end position="590"/>
    </location>
</feature>
<keyword evidence="5" id="KW-1185">Reference proteome</keyword>
<dbReference type="SUPFAM" id="SSF63829">
    <property type="entry name" value="Calcium-dependent phosphotriesterase"/>
    <property type="match status" value="1"/>
</dbReference>